<keyword evidence="2 3" id="KW-0040">ANK repeat</keyword>
<dbReference type="AlphaFoldDB" id="A0A139AZU5"/>
<feature type="repeat" description="ANK" evidence="3">
    <location>
        <begin position="261"/>
        <end position="293"/>
    </location>
</feature>
<organism evidence="4 5">
    <name type="scientific">Gonapodya prolifera (strain JEL478)</name>
    <name type="common">Monoblepharis prolifera</name>
    <dbReference type="NCBI Taxonomy" id="1344416"/>
    <lineage>
        <taxon>Eukaryota</taxon>
        <taxon>Fungi</taxon>
        <taxon>Fungi incertae sedis</taxon>
        <taxon>Chytridiomycota</taxon>
        <taxon>Chytridiomycota incertae sedis</taxon>
        <taxon>Monoblepharidomycetes</taxon>
        <taxon>Monoblepharidales</taxon>
        <taxon>Gonapodyaceae</taxon>
        <taxon>Gonapodya</taxon>
    </lineage>
</organism>
<evidence type="ECO:0000256" key="2">
    <source>
        <dbReference type="ARBA" id="ARBA00023043"/>
    </source>
</evidence>
<proteinExistence type="predicted"/>
<reference evidence="4 5" key="1">
    <citation type="journal article" date="2015" name="Genome Biol. Evol.">
        <title>Phylogenomic analyses indicate that early fungi evolved digesting cell walls of algal ancestors of land plants.</title>
        <authorList>
            <person name="Chang Y."/>
            <person name="Wang S."/>
            <person name="Sekimoto S."/>
            <person name="Aerts A.L."/>
            <person name="Choi C."/>
            <person name="Clum A."/>
            <person name="LaButti K.M."/>
            <person name="Lindquist E.A."/>
            <person name="Yee Ngan C."/>
            <person name="Ohm R.A."/>
            <person name="Salamov A.A."/>
            <person name="Grigoriev I.V."/>
            <person name="Spatafora J.W."/>
            <person name="Berbee M.L."/>
        </authorList>
    </citation>
    <scope>NUCLEOTIDE SEQUENCE [LARGE SCALE GENOMIC DNA]</scope>
    <source>
        <strain evidence="4 5">JEL478</strain>
    </source>
</reference>
<feature type="repeat" description="ANK" evidence="3">
    <location>
        <begin position="325"/>
        <end position="357"/>
    </location>
</feature>
<evidence type="ECO:0000313" key="4">
    <source>
        <dbReference type="EMBL" id="KXS22249.1"/>
    </source>
</evidence>
<protein>
    <submittedName>
        <fullName evidence="4">Ankyrin</fullName>
    </submittedName>
</protein>
<dbReference type="OrthoDB" id="2146245at2759"/>
<feature type="repeat" description="ANK" evidence="3">
    <location>
        <begin position="389"/>
        <end position="421"/>
    </location>
</feature>
<dbReference type="InterPro" id="IPR002110">
    <property type="entry name" value="Ankyrin_rpt"/>
</dbReference>
<dbReference type="SUPFAM" id="SSF48403">
    <property type="entry name" value="Ankyrin repeat"/>
    <property type="match status" value="1"/>
</dbReference>
<sequence>MKGRVVSAPVHVPFQICKLPADIIIKISKLWSARPLGLPTAALNRFLYTLLSDPALVAGRAIRHHGRIHDAFAMEMFRAAVVEDFRVADALLNRGADVNHLKNEFNEFGDFVNSSTPLMKACVRGSVKAVRFLCERGAKIDIPDDRGNNSLAEACSQVNVDMVQVLLSFGTSLSRKALLEACQSGNLELIKRLTAHPTFEAWNAKEGDGVGAPREIYEHFMITACRVGHVDVVQMLLLRGLDPDAGCKNTFQPDGRIHSAFYTTPLMIAISSRQDAIVNLLLQHGADVNLVASDGFTALLNACVSGQVSTARKLVDRGANVNIGGKGSALHYACVSKNTELVKLLIERGADVDTGSEFAQFSPLHSAWTVEVAQLFLDMGLDVNSRDVVGETPIFNAIQSLNAPLMAFLLDRGAKMRIRNRVGVMPLMAAEKHGLTGDEGREVRAVLVARGYMK</sequence>
<feature type="repeat" description="ANK" evidence="3">
    <location>
        <begin position="294"/>
        <end position="326"/>
    </location>
</feature>
<dbReference type="InterPro" id="IPR036770">
    <property type="entry name" value="Ankyrin_rpt-contain_sf"/>
</dbReference>
<dbReference type="InterPro" id="IPR051165">
    <property type="entry name" value="Multifunctional_ANK_Repeat"/>
</dbReference>
<evidence type="ECO:0000256" key="1">
    <source>
        <dbReference type="ARBA" id="ARBA00022737"/>
    </source>
</evidence>
<dbReference type="PANTHER" id="PTHR24123">
    <property type="entry name" value="ANKYRIN REPEAT-CONTAINING"/>
    <property type="match status" value="1"/>
</dbReference>
<dbReference type="Gene3D" id="1.25.40.20">
    <property type="entry name" value="Ankyrin repeat-containing domain"/>
    <property type="match status" value="3"/>
</dbReference>
<dbReference type="STRING" id="1344416.A0A139AZU5"/>
<dbReference type="Pfam" id="PF12796">
    <property type="entry name" value="Ank_2"/>
    <property type="match status" value="3"/>
</dbReference>
<evidence type="ECO:0000313" key="5">
    <source>
        <dbReference type="Proteomes" id="UP000070544"/>
    </source>
</evidence>
<dbReference type="SMART" id="SM00248">
    <property type="entry name" value="ANK"/>
    <property type="match status" value="8"/>
</dbReference>
<dbReference type="PROSITE" id="PS50297">
    <property type="entry name" value="ANK_REP_REGION"/>
    <property type="match status" value="4"/>
</dbReference>
<accession>A0A139AZU5</accession>
<feature type="repeat" description="ANK" evidence="3">
    <location>
        <begin position="113"/>
        <end position="145"/>
    </location>
</feature>
<keyword evidence="5" id="KW-1185">Reference proteome</keyword>
<dbReference type="EMBL" id="KQ965731">
    <property type="protein sequence ID" value="KXS22249.1"/>
    <property type="molecule type" value="Genomic_DNA"/>
</dbReference>
<name>A0A139AZU5_GONPJ</name>
<dbReference type="Proteomes" id="UP000070544">
    <property type="component" value="Unassembled WGS sequence"/>
</dbReference>
<evidence type="ECO:0000256" key="3">
    <source>
        <dbReference type="PROSITE-ProRule" id="PRU00023"/>
    </source>
</evidence>
<gene>
    <name evidence="4" type="ORF">M427DRAFT_129974</name>
</gene>
<dbReference type="PROSITE" id="PS50088">
    <property type="entry name" value="ANK_REPEAT"/>
    <property type="match status" value="5"/>
</dbReference>
<dbReference type="OMA" id="KQMETIQ"/>
<dbReference type="PANTHER" id="PTHR24123:SF33">
    <property type="entry name" value="PROTEIN HOS4"/>
    <property type="match status" value="1"/>
</dbReference>
<keyword evidence="1" id="KW-0677">Repeat</keyword>